<sequence>TFYESFDEDFDGRWIVSENDEYNGVHSIPGLDPLP</sequence>
<name>A0A2K3JUB4_TRIPR</name>
<reference evidence="1 2" key="1">
    <citation type="journal article" date="2014" name="Am. J. Bot.">
        <title>Genome assembly and annotation for red clover (Trifolium pratense; Fabaceae).</title>
        <authorList>
            <person name="Istvanek J."/>
            <person name="Jaros M."/>
            <person name="Krenek A."/>
            <person name="Repkova J."/>
        </authorList>
    </citation>
    <scope>NUCLEOTIDE SEQUENCE [LARGE SCALE GENOMIC DNA]</scope>
    <source>
        <strain evidence="2">cv. Tatra</strain>
        <tissue evidence="1">Young leaves</tissue>
    </source>
</reference>
<organism evidence="1 2">
    <name type="scientific">Trifolium pratense</name>
    <name type="common">Red clover</name>
    <dbReference type="NCBI Taxonomy" id="57577"/>
    <lineage>
        <taxon>Eukaryota</taxon>
        <taxon>Viridiplantae</taxon>
        <taxon>Streptophyta</taxon>
        <taxon>Embryophyta</taxon>
        <taxon>Tracheophyta</taxon>
        <taxon>Spermatophyta</taxon>
        <taxon>Magnoliopsida</taxon>
        <taxon>eudicotyledons</taxon>
        <taxon>Gunneridae</taxon>
        <taxon>Pentapetalae</taxon>
        <taxon>rosids</taxon>
        <taxon>fabids</taxon>
        <taxon>Fabales</taxon>
        <taxon>Fabaceae</taxon>
        <taxon>Papilionoideae</taxon>
        <taxon>50 kb inversion clade</taxon>
        <taxon>NPAAA clade</taxon>
        <taxon>Hologalegina</taxon>
        <taxon>IRL clade</taxon>
        <taxon>Trifolieae</taxon>
        <taxon>Trifolium</taxon>
    </lineage>
</organism>
<dbReference type="Proteomes" id="UP000236291">
    <property type="component" value="Unassembled WGS sequence"/>
</dbReference>
<gene>
    <name evidence="1" type="ORF">L195_g050503</name>
</gene>
<proteinExistence type="predicted"/>
<protein>
    <submittedName>
        <fullName evidence="1">Uncharacterized protein</fullName>
    </submittedName>
</protein>
<dbReference type="EMBL" id="ASHM01076858">
    <property type="protein sequence ID" value="PNX57635.1"/>
    <property type="molecule type" value="Genomic_DNA"/>
</dbReference>
<reference evidence="1 2" key="2">
    <citation type="journal article" date="2017" name="Front. Plant Sci.">
        <title>Gene Classification and Mining of Molecular Markers Useful in Red Clover (Trifolium pratense) Breeding.</title>
        <authorList>
            <person name="Istvanek J."/>
            <person name="Dluhosova J."/>
            <person name="Dluhos P."/>
            <person name="Patkova L."/>
            <person name="Nedelnik J."/>
            <person name="Repkova J."/>
        </authorList>
    </citation>
    <scope>NUCLEOTIDE SEQUENCE [LARGE SCALE GENOMIC DNA]</scope>
    <source>
        <strain evidence="2">cv. Tatra</strain>
        <tissue evidence="1">Young leaves</tissue>
    </source>
</reference>
<accession>A0A2K3JUB4</accession>
<evidence type="ECO:0000313" key="2">
    <source>
        <dbReference type="Proteomes" id="UP000236291"/>
    </source>
</evidence>
<dbReference type="AlphaFoldDB" id="A0A2K3JUB4"/>
<evidence type="ECO:0000313" key="1">
    <source>
        <dbReference type="EMBL" id="PNX57635.1"/>
    </source>
</evidence>
<feature type="non-terminal residue" evidence="1">
    <location>
        <position position="1"/>
    </location>
</feature>
<comment type="caution">
    <text evidence="1">The sequence shown here is derived from an EMBL/GenBank/DDBJ whole genome shotgun (WGS) entry which is preliminary data.</text>
</comment>